<dbReference type="EMBL" id="BMDY01000003">
    <property type="protein sequence ID" value="GGA96136.1"/>
    <property type="molecule type" value="Genomic_DNA"/>
</dbReference>
<feature type="transmembrane region" description="Helical" evidence="1">
    <location>
        <begin position="21"/>
        <end position="44"/>
    </location>
</feature>
<protein>
    <submittedName>
        <fullName evidence="2">MSHA biogenesis protein MshB</fullName>
    </submittedName>
</protein>
<evidence type="ECO:0000256" key="1">
    <source>
        <dbReference type="SAM" id="Phobius"/>
    </source>
</evidence>
<name>A0ABQ1HYN9_9ALTE</name>
<accession>A0ABQ1HYN9</accession>
<dbReference type="Proteomes" id="UP000651977">
    <property type="component" value="Unassembled WGS sequence"/>
</dbReference>
<comment type="caution">
    <text evidence="2">The sequence shown here is derived from an EMBL/GenBank/DDBJ whole genome shotgun (WGS) entry which is preliminary data.</text>
</comment>
<dbReference type="InterPro" id="IPR045584">
    <property type="entry name" value="Pilin-like"/>
</dbReference>
<keyword evidence="1" id="KW-0812">Transmembrane</keyword>
<evidence type="ECO:0000313" key="2">
    <source>
        <dbReference type="EMBL" id="GGA96136.1"/>
    </source>
</evidence>
<keyword evidence="1" id="KW-1133">Transmembrane helix</keyword>
<dbReference type="Pfam" id="PF07963">
    <property type="entry name" value="N_methyl"/>
    <property type="match status" value="1"/>
</dbReference>
<dbReference type="SUPFAM" id="SSF54523">
    <property type="entry name" value="Pili subunits"/>
    <property type="match status" value="1"/>
</dbReference>
<organism evidence="2 3">
    <name type="scientific">Agarivorans gilvus</name>
    <dbReference type="NCBI Taxonomy" id="680279"/>
    <lineage>
        <taxon>Bacteria</taxon>
        <taxon>Pseudomonadati</taxon>
        <taxon>Pseudomonadota</taxon>
        <taxon>Gammaproteobacteria</taxon>
        <taxon>Alteromonadales</taxon>
        <taxon>Alteromonadaceae</taxon>
        <taxon>Agarivorans</taxon>
    </lineage>
</organism>
<gene>
    <name evidence="2" type="ORF">GCM10007414_06310</name>
</gene>
<dbReference type="PROSITE" id="PS00409">
    <property type="entry name" value="PROKAR_NTER_METHYL"/>
    <property type="match status" value="1"/>
</dbReference>
<keyword evidence="3" id="KW-1185">Reference proteome</keyword>
<dbReference type="NCBIfam" id="TIGR02532">
    <property type="entry name" value="IV_pilin_GFxxxE"/>
    <property type="match status" value="1"/>
</dbReference>
<sequence>MQKVREISSSVPRMHPHSGFSLIELVIVIVVLGILAVTALPRFLDVTDEAKVASLEGVAGGFATGVSLARAQWEAEGRPSENGKNSVIYDAQKVYLTTPSAAQLANGSVAPGYPMSSDDEDVDPGSLTGAKCLKVWDAILQNPARASDDFSAVSSQGDYYKYYATVSGAAEATRCVFYQVNALAKNSDGSYLNPGSGENTYNNFTYQPASGRVFTNIPN</sequence>
<dbReference type="Gene3D" id="3.30.700.10">
    <property type="entry name" value="Glycoprotein, Type 4 Pilin"/>
    <property type="match status" value="1"/>
</dbReference>
<reference evidence="3" key="1">
    <citation type="journal article" date="2019" name="Int. J. Syst. Evol. Microbiol.">
        <title>The Global Catalogue of Microorganisms (GCM) 10K type strain sequencing project: providing services to taxonomists for standard genome sequencing and annotation.</title>
        <authorList>
            <consortium name="The Broad Institute Genomics Platform"/>
            <consortium name="The Broad Institute Genome Sequencing Center for Infectious Disease"/>
            <person name="Wu L."/>
            <person name="Ma J."/>
        </authorList>
    </citation>
    <scope>NUCLEOTIDE SEQUENCE [LARGE SCALE GENOMIC DNA]</scope>
    <source>
        <strain evidence="3">CGMCC 1.10131</strain>
    </source>
</reference>
<dbReference type="InterPro" id="IPR012902">
    <property type="entry name" value="N_methyl_site"/>
</dbReference>
<proteinExistence type="predicted"/>
<evidence type="ECO:0000313" key="3">
    <source>
        <dbReference type="Proteomes" id="UP000651977"/>
    </source>
</evidence>
<keyword evidence="1" id="KW-0472">Membrane</keyword>